<keyword evidence="2" id="KW-1185">Reference proteome</keyword>
<name>A0A078B4S4_STYLE</name>
<dbReference type="InParanoid" id="A0A078B4S4"/>
<accession>A0A078B4S4</accession>
<gene>
    <name evidence="1" type="primary">Contig1829.g1981</name>
    <name evidence="1" type="ORF">STYLEM_17345</name>
</gene>
<reference evidence="1 2" key="1">
    <citation type="submission" date="2014-06" db="EMBL/GenBank/DDBJ databases">
        <authorList>
            <person name="Swart Estienne"/>
        </authorList>
    </citation>
    <scope>NUCLEOTIDE SEQUENCE [LARGE SCALE GENOMIC DNA]</scope>
    <source>
        <strain evidence="1 2">130c</strain>
    </source>
</reference>
<organism evidence="1 2">
    <name type="scientific">Stylonychia lemnae</name>
    <name type="common">Ciliate</name>
    <dbReference type="NCBI Taxonomy" id="5949"/>
    <lineage>
        <taxon>Eukaryota</taxon>
        <taxon>Sar</taxon>
        <taxon>Alveolata</taxon>
        <taxon>Ciliophora</taxon>
        <taxon>Intramacronucleata</taxon>
        <taxon>Spirotrichea</taxon>
        <taxon>Stichotrichia</taxon>
        <taxon>Sporadotrichida</taxon>
        <taxon>Oxytrichidae</taxon>
        <taxon>Stylonychinae</taxon>
        <taxon>Stylonychia</taxon>
    </lineage>
</organism>
<dbReference type="EMBL" id="CCKQ01016354">
    <property type="protein sequence ID" value="CDW88227.1"/>
    <property type="molecule type" value="Genomic_DNA"/>
</dbReference>
<dbReference type="Proteomes" id="UP000039865">
    <property type="component" value="Unassembled WGS sequence"/>
</dbReference>
<sequence>MISTDLTNIEGTQKRTSFKLELNCPTGCQYLRMSLSCQNYLTKTTVLQFSLDHLQMTSQMIINQGTSTELLLKYKISIYLLWVEPSTDHTDYDGKLWQPCDVDVYNGCQIRQTFCLIAFQHLHANNRKAPLLFYQTIYRSQMIQRYGQVLKSPAASVKFRALEIEDHLV</sequence>
<protein>
    <submittedName>
        <fullName evidence="1">Uncharacterized protein</fullName>
    </submittedName>
</protein>
<evidence type="ECO:0000313" key="2">
    <source>
        <dbReference type="Proteomes" id="UP000039865"/>
    </source>
</evidence>
<dbReference type="AlphaFoldDB" id="A0A078B4S4"/>
<proteinExistence type="predicted"/>
<evidence type="ECO:0000313" key="1">
    <source>
        <dbReference type="EMBL" id="CDW88227.1"/>
    </source>
</evidence>